<dbReference type="OrthoDB" id="3589247at2"/>
<evidence type="ECO:0000313" key="2">
    <source>
        <dbReference type="EMBL" id="SHF90812.1"/>
    </source>
</evidence>
<feature type="chain" id="PRO_5039564684" description="DUF3558 domain-containing protein" evidence="1">
    <location>
        <begin position="28"/>
        <end position="511"/>
    </location>
</feature>
<organism evidence="2 3">
    <name type="scientific">Streptoalloteichus hindustanus</name>
    <dbReference type="NCBI Taxonomy" id="2017"/>
    <lineage>
        <taxon>Bacteria</taxon>
        <taxon>Bacillati</taxon>
        <taxon>Actinomycetota</taxon>
        <taxon>Actinomycetes</taxon>
        <taxon>Pseudonocardiales</taxon>
        <taxon>Pseudonocardiaceae</taxon>
        <taxon>Streptoalloteichus</taxon>
    </lineage>
</organism>
<gene>
    <name evidence="2" type="ORF">SAMN05444320_105438</name>
</gene>
<reference evidence="2 3" key="1">
    <citation type="submission" date="2016-11" db="EMBL/GenBank/DDBJ databases">
        <authorList>
            <person name="Jaros S."/>
            <person name="Januszkiewicz K."/>
            <person name="Wedrychowicz H."/>
        </authorList>
    </citation>
    <scope>NUCLEOTIDE SEQUENCE [LARGE SCALE GENOMIC DNA]</scope>
    <source>
        <strain evidence="2 3">DSM 44523</strain>
    </source>
</reference>
<evidence type="ECO:0000256" key="1">
    <source>
        <dbReference type="SAM" id="SignalP"/>
    </source>
</evidence>
<dbReference type="Proteomes" id="UP000184501">
    <property type="component" value="Unassembled WGS sequence"/>
</dbReference>
<proteinExistence type="predicted"/>
<dbReference type="PROSITE" id="PS51257">
    <property type="entry name" value="PROKAR_LIPOPROTEIN"/>
    <property type="match status" value="1"/>
</dbReference>
<name>A0A1M5FI40_STRHI</name>
<dbReference type="AlphaFoldDB" id="A0A1M5FI40"/>
<accession>A0A1M5FI40</accession>
<feature type="signal peptide" evidence="1">
    <location>
        <begin position="1"/>
        <end position="27"/>
    </location>
</feature>
<evidence type="ECO:0000313" key="3">
    <source>
        <dbReference type="Proteomes" id="UP000184501"/>
    </source>
</evidence>
<sequence>MRIRWGRLWGAALAVAACASCTSVVTGSPVGAGGSAAAEQPVDRPAEAVLSALRQLDACALIDPAAATGAGFPNNARAVPTAPHSCEYAADGGAKARVQVGRGFDHSGRYHAEPINLNGVKAYLYRGEKRNETPCEISVPVSFTLSINLEVRLGTGAGGDACAQVKALGAAATTKLGNPDSVTADPAKRTLVNWDGCTLARIVTAQQPNLRRMSSRDALDECQLVEDKKQGGDDTKVEIRYDTDPLQGNQTIRQVGGRNAAITELSGSCWVRWAHGPSGSPEKLHPLTVVTIKGSTCDNTTRTAAEAMRALAGAPPAAPPPQRPLTYRPDEQDDAAAGACVDYISAGSATGCRPHTGARVPSDKKDLIAAANADPNVACSAADETVRQVFGSAMRPVTYGAHCFWGEPTHAITVRVTITGDWAPDQFGQDPKLYANRQKKTFGGAPGVSWNAGKGAYEIYLSTTGDITKPGYLAGEVQVWPPRGAADATPDPSKLPLLDQVMTKLAERYLR</sequence>
<protein>
    <recommendedName>
        <fullName evidence="4">DUF3558 domain-containing protein</fullName>
    </recommendedName>
</protein>
<keyword evidence="3" id="KW-1185">Reference proteome</keyword>
<dbReference type="EMBL" id="FQVN01000005">
    <property type="protein sequence ID" value="SHF90812.1"/>
    <property type="molecule type" value="Genomic_DNA"/>
</dbReference>
<evidence type="ECO:0008006" key="4">
    <source>
        <dbReference type="Google" id="ProtNLM"/>
    </source>
</evidence>
<dbReference type="RefSeq" id="WP_073484634.1">
    <property type="nucleotide sequence ID" value="NZ_FQVN01000005.1"/>
</dbReference>
<keyword evidence="1" id="KW-0732">Signal</keyword>